<accession>A0A085JP90</accession>
<keyword evidence="1" id="KW-1133">Transmembrane helix</keyword>
<feature type="transmembrane region" description="Helical" evidence="1">
    <location>
        <begin position="6"/>
        <end position="24"/>
    </location>
</feature>
<evidence type="ECO:0000256" key="1">
    <source>
        <dbReference type="SAM" id="Phobius"/>
    </source>
</evidence>
<organism evidence="2 3">
    <name type="scientific">Tatumella ptyseos ATCC 33301</name>
    <dbReference type="NCBI Taxonomy" id="1005995"/>
    <lineage>
        <taxon>Bacteria</taxon>
        <taxon>Pseudomonadati</taxon>
        <taxon>Pseudomonadota</taxon>
        <taxon>Gammaproteobacteria</taxon>
        <taxon>Enterobacterales</taxon>
        <taxon>Erwiniaceae</taxon>
        <taxon>Tatumella</taxon>
    </lineage>
</organism>
<dbReference type="EMBL" id="JMPR01000008">
    <property type="protein sequence ID" value="KFD22286.1"/>
    <property type="molecule type" value="Genomic_DNA"/>
</dbReference>
<gene>
    <name evidence="2" type="ORF">GTPT_0460</name>
</gene>
<dbReference type="InterPro" id="IPR019635">
    <property type="entry name" value="DUF2500"/>
</dbReference>
<protein>
    <submittedName>
        <fullName evidence="2">Putative receptor</fullName>
    </submittedName>
</protein>
<comment type="caution">
    <text evidence="2">The sequence shown here is derived from an EMBL/GenBank/DDBJ whole genome shotgun (WGS) entry which is preliminary data.</text>
</comment>
<keyword evidence="1" id="KW-0812">Transmembrane</keyword>
<dbReference type="AlphaFoldDB" id="A0A085JP90"/>
<dbReference type="RefSeq" id="WP_025901531.1">
    <property type="nucleotide sequence ID" value="NZ_ATMJ01000038.1"/>
</dbReference>
<proteinExistence type="predicted"/>
<keyword evidence="2" id="KW-0675">Receptor</keyword>
<sequence>MTRPPLIFIIVIVAIVLLAGHQFFKQRDDTANNDASPIVTQQAVIVSKREYPYPDRHSRQREVIAGETLRYEITFRREPVGETFTVPVSEGQYNDCIPGTTGALRMQGTRFISFTPGTH</sequence>
<keyword evidence="1" id="KW-0472">Membrane</keyword>
<dbReference type="Pfam" id="PF10694">
    <property type="entry name" value="DUF2500"/>
    <property type="match status" value="1"/>
</dbReference>
<keyword evidence="3" id="KW-1185">Reference proteome</keyword>
<name>A0A085JP90_9GAMM</name>
<dbReference type="Gene3D" id="2.40.50.660">
    <property type="match status" value="1"/>
</dbReference>
<evidence type="ECO:0000313" key="3">
    <source>
        <dbReference type="Proteomes" id="UP000028602"/>
    </source>
</evidence>
<dbReference type="OrthoDB" id="5917531at2"/>
<dbReference type="eggNOG" id="ENOG502ZR0Z">
    <property type="taxonomic scope" value="Bacteria"/>
</dbReference>
<reference evidence="2 3" key="1">
    <citation type="submission" date="2014-05" db="EMBL/GenBank/DDBJ databases">
        <title>ATOL: Assembling a taxonomically balanced genome-scale reconstruction of the evolutionary history of the Enterobacteriaceae.</title>
        <authorList>
            <person name="Plunkett G.III."/>
            <person name="Neeno-Eckwall E.C."/>
            <person name="Glasner J.D."/>
            <person name="Perna N.T."/>
        </authorList>
    </citation>
    <scope>NUCLEOTIDE SEQUENCE [LARGE SCALE GENOMIC DNA]</scope>
    <source>
        <strain evidence="2 3">ATCC 33301</strain>
    </source>
</reference>
<dbReference type="Proteomes" id="UP000028602">
    <property type="component" value="Unassembled WGS sequence"/>
</dbReference>
<evidence type="ECO:0000313" key="2">
    <source>
        <dbReference type="EMBL" id="KFD22286.1"/>
    </source>
</evidence>